<evidence type="ECO:0000256" key="2">
    <source>
        <dbReference type="ARBA" id="ARBA00022801"/>
    </source>
</evidence>
<proteinExistence type="predicted"/>
<feature type="domain" description="P/Homo B" evidence="4">
    <location>
        <begin position="24"/>
        <end position="189"/>
    </location>
</feature>
<dbReference type="Gene3D" id="2.60.120.260">
    <property type="entry name" value="Galactose-binding domain-like"/>
    <property type="match status" value="1"/>
</dbReference>
<keyword evidence="3" id="KW-0732">Signal</keyword>
<keyword evidence="1" id="KW-0645">Protease</keyword>
<evidence type="ECO:0000313" key="6">
    <source>
        <dbReference type="Proteomes" id="UP000737171"/>
    </source>
</evidence>
<evidence type="ECO:0000256" key="1">
    <source>
        <dbReference type="ARBA" id="ARBA00022670"/>
    </source>
</evidence>
<feature type="signal peptide" evidence="3">
    <location>
        <begin position="1"/>
        <end position="28"/>
    </location>
</feature>
<dbReference type="EMBL" id="JABRWJ010000006">
    <property type="protein sequence ID" value="NRF69552.1"/>
    <property type="molecule type" value="Genomic_DNA"/>
</dbReference>
<feature type="chain" id="PRO_5047111807" evidence="3">
    <location>
        <begin position="29"/>
        <end position="213"/>
    </location>
</feature>
<evidence type="ECO:0000259" key="4">
    <source>
        <dbReference type="PROSITE" id="PS51829"/>
    </source>
</evidence>
<protein>
    <submittedName>
        <fullName evidence="5">PEP-CTERM sorting domain-containing protein</fullName>
    </submittedName>
</protein>
<dbReference type="Pfam" id="PF07589">
    <property type="entry name" value="PEP-CTERM"/>
    <property type="match status" value="1"/>
</dbReference>
<evidence type="ECO:0000256" key="3">
    <source>
        <dbReference type="SAM" id="SignalP"/>
    </source>
</evidence>
<keyword evidence="6" id="KW-1185">Reference proteome</keyword>
<reference evidence="5 6" key="1">
    <citation type="submission" date="2020-05" db="EMBL/GenBank/DDBJ databases">
        <title>Aquincola sp. isolate from soil.</title>
        <authorList>
            <person name="Han J."/>
            <person name="Kim D.-U."/>
        </authorList>
    </citation>
    <scope>NUCLEOTIDE SEQUENCE [LARGE SCALE GENOMIC DNA]</scope>
    <source>
        <strain evidence="5 6">S2</strain>
    </source>
</reference>
<dbReference type="PROSITE" id="PS51829">
    <property type="entry name" value="P_HOMO_B"/>
    <property type="match status" value="1"/>
</dbReference>
<keyword evidence="2" id="KW-0378">Hydrolase</keyword>
<dbReference type="InterPro" id="IPR013424">
    <property type="entry name" value="Ice-binding_C"/>
</dbReference>
<name>A0ABX2ELL8_9BURK</name>
<dbReference type="SUPFAM" id="SSF49785">
    <property type="entry name" value="Galactose-binding domain-like"/>
    <property type="match status" value="1"/>
</dbReference>
<organism evidence="5 6">
    <name type="scientific">Pseudaquabacterium terrae</name>
    <dbReference type="NCBI Taxonomy" id="2732868"/>
    <lineage>
        <taxon>Bacteria</taxon>
        <taxon>Pseudomonadati</taxon>
        <taxon>Pseudomonadota</taxon>
        <taxon>Betaproteobacteria</taxon>
        <taxon>Burkholderiales</taxon>
        <taxon>Sphaerotilaceae</taxon>
        <taxon>Pseudaquabacterium</taxon>
    </lineage>
</organism>
<dbReference type="InterPro" id="IPR002884">
    <property type="entry name" value="P_dom"/>
</dbReference>
<dbReference type="NCBIfam" id="TIGR02595">
    <property type="entry name" value="PEP_CTERM"/>
    <property type="match status" value="1"/>
</dbReference>
<accession>A0ABX2ELL8</accession>
<dbReference type="InterPro" id="IPR008979">
    <property type="entry name" value="Galactose-bd-like_sf"/>
</dbReference>
<dbReference type="Proteomes" id="UP000737171">
    <property type="component" value="Unassembled WGS sequence"/>
</dbReference>
<evidence type="ECO:0000313" key="5">
    <source>
        <dbReference type="EMBL" id="NRF69552.1"/>
    </source>
</evidence>
<sequence>MQRISTVGRVLKAAVLASAFALAGGAQAALLTATDTTPGAFDASSGTRTFTLGAGSITDVNIAITFSKCDDPSNTDGGRCAGAGFSFNSEIVFRLTSPNGTIVNLVSAGTYGGETPGSGEQTVLFDDEAATTVGGDSVVSGSFKPVGLLSSMDGADAAGNWTLFIQDTVFQDPLNYFSATLSVTTSDVPEPASLALVGAALLGLAGAKRRKAA</sequence>
<gene>
    <name evidence="5" type="ORF">HLB44_21345</name>
</gene>
<dbReference type="RefSeq" id="WP_173126636.1">
    <property type="nucleotide sequence ID" value="NZ_JABRWJ010000006.1"/>
</dbReference>
<comment type="caution">
    <text evidence="5">The sequence shown here is derived from an EMBL/GenBank/DDBJ whole genome shotgun (WGS) entry which is preliminary data.</text>
</comment>